<comment type="caution">
    <text evidence="1">The sequence shown here is derived from an EMBL/GenBank/DDBJ whole genome shotgun (WGS) entry which is preliminary data.</text>
</comment>
<dbReference type="Proteomes" id="UP000815325">
    <property type="component" value="Unassembled WGS sequence"/>
</dbReference>
<keyword evidence="2" id="KW-1185">Reference proteome</keyword>
<accession>A0ABQ7GGL7</accession>
<dbReference type="InterPro" id="IPR001893">
    <property type="entry name" value="Cys-rich_GLG1_repeat"/>
</dbReference>
<dbReference type="EMBL" id="MU069794">
    <property type="protein sequence ID" value="KAF5833726.1"/>
    <property type="molecule type" value="Genomic_DNA"/>
</dbReference>
<dbReference type="Pfam" id="PF00839">
    <property type="entry name" value="Cys_rich_FGFR"/>
    <property type="match status" value="1"/>
</dbReference>
<reference evidence="1" key="1">
    <citation type="submission" date="2017-08" db="EMBL/GenBank/DDBJ databases">
        <authorList>
            <person name="Polle J.E."/>
            <person name="Barry K."/>
            <person name="Cushman J."/>
            <person name="Schmutz J."/>
            <person name="Tran D."/>
            <person name="Hathwaick L.T."/>
            <person name="Yim W.C."/>
            <person name="Jenkins J."/>
            <person name="Mckie-Krisberg Z.M."/>
            <person name="Prochnik S."/>
            <person name="Lindquist E."/>
            <person name="Dockter R.B."/>
            <person name="Adam C."/>
            <person name="Molina H."/>
            <person name="Bunkerborg J."/>
            <person name="Jin E."/>
            <person name="Buchheim M."/>
            <person name="Magnuson J."/>
        </authorList>
    </citation>
    <scope>NUCLEOTIDE SEQUENCE</scope>
    <source>
        <strain evidence="1">CCAP 19/18</strain>
    </source>
</reference>
<gene>
    <name evidence="1" type="ORF">DUNSADRAFT_9833</name>
</gene>
<protein>
    <submittedName>
        <fullName evidence="1">Uncharacterized protein</fullName>
    </submittedName>
</protein>
<organism evidence="1 2">
    <name type="scientific">Dunaliella salina</name>
    <name type="common">Green alga</name>
    <name type="synonym">Protococcus salinus</name>
    <dbReference type="NCBI Taxonomy" id="3046"/>
    <lineage>
        <taxon>Eukaryota</taxon>
        <taxon>Viridiplantae</taxon>
        <taxon>Chlorophyta</taxon>
        <taxon>core chlorophytes</taxon>
        <taxon>Chlorophyceae</taxon>
        <taxon>CS clade</taxon>
        <taxon>Chlamydomonadales</taxon>
        <taxon>Dunaliellaceae</taxon>
        <taxon>Dunaliella</taxon>
    </lineage>
</organism>
<sequence length="137" mass="15858">MRKRWHLVFIPKPIMSPHKPSFSLRCLAEKVSDADFGEVCRKEVVGKLQRRQANWKLDPPLRKACKEHVFTYCDAEDKQGQACKEHVFTYCDAEDKQGQACKEHVFKYCNAEDELGQGPTTRGLYELMFPEGLCFTL</sequence>
<evidence type="ECO:0000313" key="1">
    <source>
        <dbReference type="EMBL" id="KAF5833726.1"/>
    </source>
</evidence>
<proteinExistence type="predicted"/>
<evidence type="ECO:0000313" key="2">
    <source>
        <dbReference type="Proteomes" id="UP000815325"/>
    </source>
</evidence>
<name>A0ABQ7GGL7_DUNSA</name>